<evidence type="ECO:0000256" key="3">
    <source>
        <dbReference type="ARBA" id="ARBA00022490"/>
    </source>
</evidence>
<dbReference type="OrthoDB" id="9815492at2"/>
<proteinExistence type="inferred from homology"/>
<dbReference type="GO" id="GO:0051301">
    <property type="term" value="P:cell division"/>
    <property type="evidence" value="ECO:0007669"/>
    <property type="project" value="UniProtKB-KW"/>
</dbReference>
<feature type="compositionally biased region" description="Pro residues" evidence="7">
    <location>
        <begin position="190"/>
        <end position="203"/>
    </location>
</feature>
<comment type="similarity">
    <text evidence="2">Belongs to the DivIVA family.</text>
</comment>
<evidence type="ECO:0000256" key="1">
    <source>
        <dbReference type="ARBA" id="ARBA00004496"/>
    </source>
</evidence>
<evidence type="ECO:0000313" key="8">
    <source>
        <dbReference type="EMBL" id="SHI20092.1"/>
    </source>
</evidence>
<keyword evidence="5" id="KW-0175">Coiled coil</keyword>
<accession>A0A1M5Z770</accession>
<name>A0A1M5Z770_9FIRM</name>
<comment type="subcellular location">
    <subcellularLocation>
        <location evidence="1">Cytoplasm</location>
    </subcellularLocation>
</comment>
<dbReference type="GO" id="GO:0005737">
    <property type="term" value="C:cytoplasm"/>
    <property type="evidence" value="ECO:0007669"/>
    <property type="project" value="UniProtKB-SubCell"/>
</dbReference>
<dbReference type="AlphaFoldDB" id="A0A1M5Z770"/>
<dbReference type="PANTHER" id="PTHR35794:SF2">
    <property type="entry name" value="CELL DIVISION PROTEIN DIVIVA"/>
    <property type="match status" value="1"/>
</dbReference>
<dbReference type="InterPro" id="IPR019933">
    <property type="entry name" value="DivIVA_domain"/>
</dbReference>
<evidence type="ECO:0000256" key="7">
    <source>
        <dbReference type="SAM" id="MobiDB-lite"/>
    </source>
</evidence>
<reference evidence="8 9" key="1">
    <citation type="submission" date="2016-11" db="EMBL/GenBank/DDBJ databases">
        <authorList>
            <person name="Jaros S."/>
            <person name="Januszkiewicz K."/>
            <person name="Wedrychowicz H."/>
        </authorList>
    </citation>
    <scope>NUCLEOTIDE SEQUENCE [LARGE SCALE GENOMIC DNA]</scope>
    <source>
        <strain evidence="8 9">DSM 10068</strain>
    </source>
</reference>
<dbReference type="Pfam" id="PF05103">
    <property type="entry name" value="DivIVA"/>
    <property type="match status" value="1"/>
</dbReference>
<evidence type="ECO:0000313" key="9">
    <source>
        <dbReference type="Proteomes" id="UP000183995"/>
    </source>
</evidence>
<dbReference type="InterPro" id="IPR007793">
    <property type="entry name" value="DivIVA_fam"/>
</dbReference>
<dbReference type="EMBL" id="FQXV01000014">
    <property type="protein sequence ID" value="SHI20092.1"/>
    <property type="molecule type" value="Genomic_DNA"/>
</dbReference>
<evidence type="ECO:0000256" key="6">
    <source>
        <dbReference type="ARBA" id="ARBA00023306"/>
    </source>
</evidence>
<feature type="region of interest" description="Disordered" evidence="7">
    <location>
        <begin position="168"/>
        <end position="278"/>
    </location>
</feature>
<evidence type="ECO:0000256" key="4">
    <source>
        <dbReference type="ARBA" id="ARBA00022618"/>
    </source>
</evidence>
<keyword evidence="6" id="KW-0131">Cell cycle</keyword>
<evidence type="ECO:0000256" key="2">
    <source>
        <dbReference type="ARBA" id="ARBA00009008"/>
    </source>
</evidence>
<keyword evidence="4 8" id="KW-0132">Cell division</keyword>
<dbReference type="NCBIfam" id="TIGR03544">
    <property type="entry name" value="DivI1A_domain"/>
    <property type="match status" value="1"/>
</dbReference>
<dbReference type="PANTHER" id="PTHR35794">
    <property type="entry name" value="CELL DIVISION PROTEIN DIVIVA"/>
    <property type="match status" value="1"/>
</dbReference>
<dbReference type="Proteomes" id="UP000183995">
    <property type="component" value="Unassembled WGS sequence"/>
</dbReference>
<gene>
    <name evidence="8" type="ORF">SAMN02745823_03336</name>
</gene>
<organism evidence="8 9">
    <name type="scientific">Sporobacter termitidis DSM 10068</name>
    <dbReference type="NCBI Taxonomy" id="1123282"/>
    <lineage>
        <taxon>Bacteria</taxon>
        <taxon>Bacillati</taxon>
        <taxon>Bacillota</taxon>
        <taxon>Clostridia</taxon>
        <taxon>Eubacteriales</taxon>
        <taxon>Oscillospiraceae</taxon>
        <taxon>Sporobacter</taxon>
    </lineage>
</organism>
<feature type="compositionally biased region" description="Basic and acidic residues" evidence="7">
    <location>
        <begin position="238"/>
        <end position="249"/>
    </location>
</feature>
<dbReference type="STRING" id="1123282.SAMN02745823_03336"/>
<dbReference type="Gene3D" id="6.10.250.660">
    <property type="match status" value="1"/>
</dbReference>
<feature type="compositionally biased region" description="Low complexity" evidence="7">
    <location>
        <begin position="170"/>
        <end position="189"/>
    </location>
</feature>
<keyword evidence="9" id="KW-1185">Reference proteome</keyword>
<evidence type="ECO:0000256" key="5">
    <source>
        <dbReference type="ARBA" id="ARBA00023054"/>
    </source>
</evidence>
<keyword evidence="3" id="KW-0963">Cytoplasm</keyword>
<sequence length="278" mass="30743">MNKFGDVTGLFAKGLKVMLTPQEISGKEFVKAVFGGYDMSVVDDFLETLTADYTALFKENAILKSKIKVLVEKVEEYRSTDDAMRMALLTAQKLGDEITAEAKRKSEELLNKTEADIRERLLEMKNKFADEDTRLKSVKEETRKFIAISQEIIRQHSLFLNKLEELNKQEPGASEESAPAPAPVQEAAPAPAPAPSPAAPAPAPEDEVTAAARQIDDAVSNLAETEGDPFAPLFQNEETTKLFRPRQEGDAPDDDEPTSPRPKFDFNNLKFGSNYSGD</sequence>
<protein>
    <submittedName>
        <fullName evidence="8">Cell division initiation protein</fullName>
    </submittedName>
</protein>